<evidence type="ECO:0000256" key="5">
    <source>
        <dbReference type="ARBA" id="ARBA00023136"/>
    </source>
</evidence>
<keyword evidence="2" id="KW-1003">Cell membrane</keyword>
<feature type="transmembrane region" description="Helical" evidence="6">
    <location>
        <begin position="31"/>
        <end position="50"/>
    </location>
</feature>
<accession>A0A5C8NJC2</accession>
<gene>
    <name evidence="8" type="ORF">FHP06_03745</name>
</gene>
<feature type="domain" description="Metallo-beta-lactamase" evidence="7">
    <location>
        <begin position="489"/>
        <end position="676"/>
    </location>
</feature>
<dbReference type="NCBIfam" id="TIGR00360">
    <property type="entry name" value="ComEC_N-term"/>
    <property type="match status" value="1"/>
</dbReference>
<comment type="caution">
    <text evidence="8">The sequence shown here is derived from an EMBL/GenBank/DDBJ whole genome shotgun (WGS) entry which is preliminary data.</text>
</comment>
<feature type="transmembrane region" description="Helical" evidence="6">
    <location>
        <begin position="236"/>
        <end position="256"/>
    </location>
</feature>
<dbReference type="GO" id="GO:0005886">
    <property type="term" value="C:plasma membrane"/>
    <property type="evidence" value="ECO:0007669"/>
    <property type="project" value="UniProtKB-SubCell"/>
</dbReference>
<keyword evidence="4 6" id="KW-1133">Transmembrane helix</keyword>
<proteinExistence type="predicted"/>
<feature type="transmembrane region" description="Helical" evidence="6">
    <location>
        <begin position="370"/>
        <end position="391"/>
    </location>
</feature>
<sequence length="722" mass="74028">MLVATSSVLAVAVALVAIALAGACVGRWPRVAVVAVCVGLVAASCAWRLADSGASPLRDAAAHHRTAALDVRVTRDARVFTRFGSDSAAVGVRVLRATVDGRSYGVGDAATAFVDGSARDLVVGRRLTMVGRLASAESTTEVATIDVVRRSSVRGAAWWWEASQRVRTGVRHAVAHTGRDPAALVPALVDGDDAAVSDRMREDFRRSGLTHLMAVSGTNLTIVLAVVLVLARSAGVRRAGLIVLGGLAVVAFVLLARPDPSVVRAAGMGVVGLAALGLGSRGGLRALAVAIIALLVVDPTLSRSVGFVLSVCATAGILVGTRPLAGRLGRWMPRWCALAVAVPIAAQLACTPALAAISGQVSLVAVPANVLAGPLVAPATVAGLAGGLLDVVSPPLARVPGTVAGWCAAAIVAIAHHAAALAGASIAWRGPWWLLLLVVPVVFVLVWRLSARPAVVLGLMLGLAVGMWRPPQVGWPPEGWLMVACDVGQGDATVIDAGGGAALVVDAGPDPAPVDRCLDRLHVKRIPVAVVTHAHADHAGGWSGLVDDRPVGRVLVGPSGGPRGWHGVVSAVSTGDGFAVGRLDVEVLWPPAGAAPPDRSDGSAMNDASVVLRVTVGATRLLLSGDLEPDAQDELLRLHPDVAADVMKMPHHGSSRQSDGFFDAVGARIATISAGEGNDYGHPAAAALHLLREHGVAWWRTDTDGDVAIVRRAGHLRVVTQH</sequence>
<organism evidence="8 9">
    <name type="scientific">Aeromicrobium terrae</name>
    <dbReference type="NCBI Taxonomy" id="2498846"/>
    <lineage>
        <taxon>Bacteria</taxon>
        <taxon>Bacillati</taxon>
        <taxon>Actinomycetota</taxon>
        <taxon>Actinomycetes</taxon>
        <taxon>Propionibacteriales</taxon>
        <taxon>Nocardioidaceae</taxon>
        <taxon>Aeromicrobium</taxon>
    </lineage>
</organism>
<feature type="transmembrane region" description="Helical" evidence="6">
    <location>
        <begin position="209"/>
        <end position="230"/>
    </location>
</feature>
<reference evidence="8 9" key="1">
    <citation type="submission" date="2019-06" db="EMBL/GenBank/DDBJ databases">
        <title>Aeromicrobium sp. nov., isolated from a maize field.</title>
        <authorList>
            <person name="Lin S.-Y."/>
            <person name="Tsai C.-F."/>
            <person name="Young C.-C."/>
        </authorList>
    </citation>
    <scope>NUCLEOTIDE SEQUENCE [LARGE SCALE GENOMIC DNA]</scope>
    <source>
        <strain evidence="8 9">CC-CFT486</strain>
    </source>
</reference>
<dbReference type="InterPro" id="IPR035681">
    <property type="entry name" value="ComA-like_MBL"/>
</dbReference>
<dbReference type="InterPro" id="IPR004477">
    <property type="entry name" value="ComEC_N"/>
</dbReference>
<dbReference type="GO" id="GO:0030420">
    <property type="term" value="P:establishment of competence for transformation"/>
    <property type="evidence" value="ECO:0007669"/>
    <property type="project" value="InterPro"/>
</dbReference>
<feature type="transmembrane region" description="Helical" evidence="6">
    <location>
        <begin position="432"/>
        <end position="450"/>
    </location>
</feature>
<dbReference type="SMART" id="SM00849">
    <property type="entry name" value="Lactamase_B"/>
    <property type="match status" value="1"/>
</dbReference>
<feature type="transmembrane region" description="Helical" evidence="6">
    <location>
        <begin position="268"/>
        <end position="295"/>
    </location>
</feature>
<dbReference type="InterPro" id="IPR004797">
    <property type="entry name" value="Competence_ComEC/Rec2"/>
</dbReference>
<feature type="transmembrane region" description="Helical" evidence="6">
    <location>
        <begin position="307"/>
        <end position="325"/>
    </location>
</feature>
<dbReference type="InterPro" id="IPR052159">
    <property type="entry name" value="Competence_DNA_uptake"/>
</dbReference>
<dbReference type="Gene3D" id="3.60.15.10">
    <property type="entry name" value="Ribonuclease Z/Hydroxyacylglutathione hydrolase-like"/>
    <property type="match status" value="1"/>
</dbReference>
<evidence type="ECO:0000313" key="8">
    <source>
        <dbReference type="EMBL" id="TXL61849.1"/>
    </source>
</evidence>
<evidence type="ECO:0000256" key="3">
    <source>
        <dbReference type="ARBA" id="ARBA00022692"/>
    </source>
</evidence>
<dbReference type="Pfam" id="PF00753">
    <property type="entry name" value="Lactamase_B"/>
    <property type="match status" value="1"/>
</dbReference>
<dbReference type="CDD" id="cd07731">
    <property type="entry name" value="ComA-like_MBL-fold"/>
    <property type="match status" value="1"/>
</dbReference>
<protein>
    <submittedName>
        <fullName evidence="8">DNA internalization-related competence protein ComEC/Rec2</fullName>
    </submittedName>
</protein>
<feature type="transmembrane region" description="Helical" evidence="6">
    <location>
        <begin position="337"/>
        <end position="358"/>
    </location>
</feature>
<evidence type="ECO:0000259" key="7">
    <source>
        <dbReference type="SMART" id="SM00849"/>
    </source>
</evidence>
<dbReference type="Pfam" id="PF03772">
    <property type="entry name" value="Competence"/>
    <property type="match status" value="1"/>
</dbReference>
<dbReference type="InterPro" id="IPR001279">
    <property type="entry name" value="Metallo-B-lactamas"/>
</dbReference>
<dbReference type="RefSeq" id="WP_147683977.1">
    <property type="nucleotide sequence ID" value="NZ_VDUX01000002.1"/>
</dbReference>
<evidence type="ECO:0000256" key="2">
    <source>
        <dbReference type="ARBA" id="ARBA00022475"/>
    </source>
</evidence>
<feature type="transmembrane region" description="Helical" evidence="6">
    <location>
        <begin position="403"/>
        <end position="426"/>
    </location>
</feature>
<dbReference type="PANTHER" id="PTHR30619:SF1">
    <property type="entry name" value="RECOMBINATION PROTEIN 2"/>
    <property type="match status" value="1"/>
</dbReference>
<dbReference type="NCBIfam" id="TIGR00361">
    <property type="entry name" value="ComEC_Rec2"/>
    <property type="match status" value="1"/>
</dbReference>
<evidence type="ECO:0000256" key="1">
    <source>
        <dbReference type="ARBA" id="ARBA00004651"/>
    </source>
</evidence>
<dbReference type="EMBL" id="VDUX01000002">
    <property type="protein sequence ID" value="TXL61849.1"/>
    <property type="molecule type" value="Genomic_DNA"/>
</dbReference>
<dbReference type="PANTHER" id="PTHR30619">
    <property type="entry name" value="DNA INTERNALIZATION/COMPETENCE PROTEIN COMEC/REC2"/>
    <property type="match status" value="1"/>
</dbReference>
<keyword evidence="5 6" id="KW-0472">Membrane</keyword>
<comment type="subcellular location">
    <subcellularLocation>
        <location evidence="1">Cell membrane</location>
        <topology evidence="1">Multi-pass membrane protein</topology>
    </subcellularLocation>
</comment>
<keyword evidence="9" id="KW-1185">Reference proteome</keyword>
<dbReference type="SUPFAM" id="SSF56281">
    <property type="entry name" value="Metallo-hydrolase/oxidoreductase"/>
    <property type="match status" value="1"/>
</dbReference>
<dbReference type="Proteomes" id="UP000321571">
    <property type="component" value="Unassembled WGS sequence"/>
</dbReference>
<evidence type="ECO:0000256" key="6">
    <source>
        <dbReference type="SAM" id="Phobius"/>
    </source>
</evidence>
<evidence type="ECO:0000256" key="4">
    <source>
        <dbReference type="ARBA" id="ARBA00022989"/>
    </source>
</evidence>
<dbReference type="AlphaFoldDB" id="A0A5C8NJC2"/>
<evidence type="ECO:0000313" key="9">
    <source>
        <dbReference type="Proteomes" id="UP000321571"/>
    </source>
</evidence>
<dbReference type="InterPro" id="IPR036866">
    <property type="entry name" value="RibonucZ/Hydroxyglut_hydro"/>
</dbReference>
<name>A0A5C8NJC2_9ACTN</name>
<dbReference type="OrthoDB" id="7177610at2"/>
<keyword evidence="3 6" id="KW-0812">Transmembrane</keyword>